<organism evidence="3 4">
    <name type="scientific">Astyanax mexicanus</name>
    <name type="common">Blind cave fish</name>
    <name type="synonym">Astyanax fasciatus mexicanus</name>
    <dbReference type="NCBI Taxonomy" id="7994"/>
    <lineage>
        <taxon>Eukaryota</taxon>
        <taxon>Metazoa</taxon>
        <taxon>Chordata</taxon>
        <taxon>Craniata</taxon>
        <taxon>Vertebrata</taxon>
        <taxon>Euteleostomi</taxon>
        <taxon>Actinopterygii</taxon>
        <taxon>Neopterygii</taxon>
        <taxon>Teleostei</taxon>
        <taxon>Ostariophysi</taxon>
        <taxon>Characiformes</taxon>
        <taxon>Characoidei</taxon>
        <taxon>Acestrorhamphidae</taxon>
        <taxon>Acestrorhamphinae</taxon>
        <taxon>Astyanax</taxon>
    </lineage>
</organism>
<accession>A0A8T2LE03</accession>
<evidence type="ECO:0000256" key="2">
    <source>
        <dbReference type="SAM" id="SignalP"/>
    </source>
</evidence>
<feature type="signal peptide" evidence="2">
    <location>
        <begin position="1"/>
        <end position="24"/>
    </location>
</feature>
<comment type="caution">
    <text evidence="3">The sequence shown here is derived from an EMBL/GenBank/DDBJ whole genome shotgun (WGS) entry which is preliminary data.</text>
</comment>
<evidence type="ECO:0000256" key="1">
    <source>
        <dbReference type="SAM" id="Phobius"/>
    </source>
</evidence>
<keyword evidence="1" id="KW-0812">Transmembrane</keyword>
<keyword evidence="1" id="KW-1133">Transmembrane helix</keyword>
<evidence type="ECO:0000313" key="4">
    <source>
        <dbReference type="Proteomes" id="UP000752171"/>
    </source>
</evidence>
<keyword evidence="2" id="KW-0732">Signal</keyword>
<evidence type="ECO:0000313" key="3">
    <source>
        <dbReference type="EMBL" id="KAG9269134.1"/>
    </source>
</evidence>
<dbReference type="Proteomes" id="UP000752171">
    <property type="component" value="Unassembled WGS sequence"/>
</dbReference>
<protein>
    <submittedName>
        <fullName evidence="3">Uncharacterized protein</fullName>
    </submittedName>
</protein>
<feature type="chain" id="PRO_5035921344" evidence="2">
    <location>
        <begin position="25"/>
        <end position="246"/>
    </location>
</feature>
<name>A0A8T2LE03_ASTMX</name>
<keyword evidence="1" id="KW-0472">Membrane</keyword>
<feature type="transmembrane region" description="Helical" evidence="1">
    <location>
        <begin position="211"/>
        <end position="233"/>
    </location>
</feature>
<dbReference type="EMBL" id="JAICCE010000013">
    <property type="protein sequence ID" value="KAG9269134.1"/>
    <property type="molecule type" value="Genomic_DNA"/>
</dbReference>
<proteinExistence type="predicted"/>
<reference evidence="3 4" key="1">
    <citation type="submission" date="2021-07" db="EMBL/GenBank/DDBJ databases">
        <authorList>
            <person name="Imarazene B."/>
            <person name="Zahm M."/>
            <person name="Klopp C."/>
            <person name="Cabau C."/>
            <person name="Beille S."/>
            <person name="Jouanno E."/>
            <person name="Castinel A."/>
            <person name="Lluch J."/>
            <person name="Gil L."/>
            <person name="Kuchtly C."/>
            <person name="Lopez Roques C."/>
            <person name="Donnadieu C."/>
            <person name="Parrinello H."/>
            <person name="Journot L."/>
            <person name="Du K."/>
            <person name="Schartl M."/>
            <person name="Retaux S."/>
            <person name="Guiguen Y."/>
        </authorList>
    </citation>
    <scope>NUCLEOTIDE SEQUENCE [LARGE SCALE GENOMIC DNA]</scope>
    <source>
        <strain evidence="3">Pach_M1</strain>
        <tissue evidence="3">Testis</tissue>
    </source>
</reference>
<dbReference type="AlphaFoldDB" id="A0A8T2LE03"/>
<gene>
    <name evidence="3" type="ORF">AMEX_G16118</name>
</gene>
<sequence length="246" mass="28509">MFTVMQIQTLLFLLLLFFLGLSHSERTVAEELGSHQLQRLVDLLTVHECEELFLALTNPEEKVFKQLQRLSAEKNPLRPHPRTPRDIDKETHCHPALTDWLRIHGEQTYYDRLSLALQQIGRTDIAIEVGKNLNQDKTLGLQRYVEEYHEQVNKMTSQFILPQSEEDHHEETPDVSARQVRSLSWKDLDLVVERQLVPPYQRQFLDGAWPLLYGLIFGFVAALGVGLPVMLFTMRICLGSQTKTQH</sequence>